<dbReference type="KEGG" id="osg:BST96_08365"/>
<protein>
    <recommendedName>
        <fullName evidence="1">Ubiquinone biosynthesis accessory factor UbiK</fullName>
    </recommendedName>
</protein>
<dbReference type="AlphaFoldDB" id="A0A1X9NGQ9"/>
<evidence type="ECO:0000256" key="1">
    <source>
        <dbReference type="HAMAP-Rule" id="MF_02216"/>
    </source>
</evidence>
<dbReference type="UniPathway" id="UPA00232"/>
<gene>
    <name evidence="1" type="primary">ubiK</name>
    <name evidence="2" type="ORF">BST96_08365</name>
</gene>
<dbReference type="Pfam" id="PF04380">
    <property type="entry name" value="BMFP"/>
    <property type="match status" value="1"/>
</dbReference>
<evidence type="ECO:0000313" key="3">
    <source>
        <dbReference type="Proteomes" id="UP000193450"/>
    </source>
</evidence>
<dbReference type="InterPro" id="IPR007475">
    <property type="entry name" value="UbiK"/>
</dbReference>
<comment type="pathway">
    <text evidence="1">Cofactor biosynthesis; ubiquinone biosynthesis.</text>
</comment>
<dbReference type="GO" id="GO:0006744">
    <property type="term" value="P:ubiquinone biosynthetic process"/>
    <property type="evidence" value="ECO:0007669"/>
    <property type="project" value="UniProtKB-UniRule"/>
</dbReference>
<dbReference type="PANTHER" id="PTHR38040">
    <property type="entry name" value="UBIQUINONE BIOSYNTHESIS ACCESSORY FACTOR UBIK"/>
    <property type="match status" value="1"/>
</dbReference>
<comment type="subcellular location">
    <subcellularLocation>
        <location evidence="1">Cytoplasm</location>
    </subcellularLocation>
</comment>
<keyword evidence="1" id="KW-0831">Ubiquinone biosynthesis</keyword>
<keyword evidence="1" id="KW-0963">Cytoplasm</keyword>
<dbReference type="HAMAP" id="MF_02216">
    <property type="entry name" value="UbiK"/>
    <property type="match status" value="1"/>
</dbReference>
<reference evidence="2 3" key="1">
    <citation type="submission" date="2016-11" db="EMBL/GenBank/DDBJ databases">
        <title>Trade-off between light-utilization and light-protection in marine flavobacteria.</title>
        <authorList>
            <person name="Kumagai Y."/>
        </authorList>
    </citation>
    <scope>NUCLEOTIDE SEQUENCE [LARGE SCALE GENOMIC DNA]</scope>
    <source>
        <strain evidence="2 3">NBRC 107125</strain>
    </source>
</reference>
<comment type="function">
    <text evidence="1">Required for efficient ubiquinone (coenzyme Q) biosynthesis. UbiK is probably an accessory factor of Ubi enzymes and facilitates ubiquinone biosynthesis by acting as an assembly factor, a targeting factor, or both.</text>
</comment>
<name>A0A1X9NGQ9_9GAMM</name>
<proteinExistence type="inferred from homology"/>
<comment type="similarity">
    <text evidence="1">Belongs to the UbiK family.</text>
</comment>
<dbReference type="EMBL" id="CP019343">
    <property type="protein sequence ID" value="ARN76341.1"/>
    <property type="molecule type" value="Genomic_DNA"/>
</dbReference>
<dbReference type="STRING" id="716816.BST96_08365"/>
<sequence length="80" mass="8989">MVAGLTDKLSTLVSETGNGSAIKKDLQHNLRAVIQSTVSKLEMVSREEFDAQVAVLHRSREKIDQLEQQLQQLTELVEQQ</sequence>
<dbReference type="PANTHER" id="PTHR38040:SF1">
    <property type="entry name" value="UBIQUINONE BIOSYNTHESIS ACCESSORY FACTOR UBIK"/>
    <property type="match status" value="1"/>
</dbReference>
<organism evidence="2 3">
    <name type="scientific">Oceanicoccus sagamiensis</name>
    <dbReference type="NCBI Taxonomy" id="716816"/>
    <lineage>
        <taxon>Bacteria</taxon>
        <taxon>Pseudomonadati</taxon>
        <taxon>Pseudomonadota</taxon>
        <taxon>Gammaproteobacteria</taxon>
        <taxon>Cellvibrionales</taxon>
        <taxon>Spongiibacteraceae</taxon>
        <taxon>Oceanicoccus</taxon>
    </lineage>
</organism>
<keyword evidence="3" id="KW-1185">Reference proteome</keyword>
<evidence type="ECO:0000313" key="2">
    <source>
        <dbReference type="EMBL" id="ARN76341.1"/>
    </source>
</evidence>
<accession>A0A1X9NGQ9</accession>
<dbReference type="Proteomes" id="UP000193450">
    <property type="component" value="Chromosome"/>
</dbReference>
<dbReference type="GO" id="GO:0005829">
    <property type="term" value="C:cytosol"/>
    <property type="evidence" value="ECO:0007669"/>
    <property type="project" value="TreeGrafter"/>
</dbReference>